<organism evidence="2 3">
    <name type="scientific">Pseudocercospora musae</name>
    <dbReference type="NCBI Taxonomy" id="113226"/>
    <lineage>
        <taxon>Eukaryota</taxon>
        <taxon>Fungi</taxon>
        <taxon>Dikarya</taxon>
        <taxon>Ascomycota</taxon>
        <taxon>Pezizomycotina</taxon>
        <taxon>Dothideomycetes</taxon>
        <taxon>Dothideomycetidae</taxon>
        <taxon>Mycosphaerellales</taxon>
        <taxon>Mycosphaerellaceae</taxon>
        <taxon>Pseudocercospora</taxon>
    </lineage>
</organism>
<keyword evidence="3" id="KW-1185">Reference proteome</keyword>
<proteinExistence type="predicted"/>
<accession>A0A139ITB5</accession>
<evidence type="ECO:0000313" key="3">
    <source>
        <dbReference type="Proteomes" id="UP000073492"/>
    </source>
</evidence>
<feature type="compositionally biased region" description="Basic and acidic residues" evidence="1">
    <location>
        <begin position="1042"/>
        <end position="1053"/>
    </location>
</feature>
<feature type="compositionally biased region" description="Polar residues" evidence="1">
    <location>
        <begin position="482"/>
        <end position="516"/>
    </location>
</feature>
<feature type="compositionally biased region" description="Low complexity" evidence="1">
    <location>
        <begin position="819"/>
        <end position="829"/>
    </location>
</feature>
<dbReference type="EMBL" id="LFZO01000014">
    <property type="protein sequence ID" value="KXT17852.1"/>
    <property type="molecule type" value="Genomic_DNA"/>
</dbReference>
<dbReference type="AlphaFoldDB" id="A0A139ITB5"/>
<feature type="region of interest" description="Disordered" evidence="1">
    <location>
        <begin position="444"/>
        <end position="560"/>
    </location>
</feature>
<feature type="compositionally biased region" description="Low complexity" evidence="1">
    <location>
        <begin position="452"/>
        <end position="463"/>
    </location>
</feature>
<feature type="compositionally biased region" description="Acidic residues" evidence="1">
    <location>
        <begin position="830"/>
        <end position="839"/>
    </location>
</feature>
<gene>
    <name evidence="2" type="ORF">AC579_5361</name>
</gene>
<name>A0A139ITB5_9PEZI</name>
<feature type="compositionally biased region" description="Basic and acidic residues" evidence="1">
    <location>
        <begin position="472"/>
        <end position="481"/>
    </location>
</feature>
<sequence length="1142" mass="130814">MWPFSWIFGDRPKEDNLDWEPEQDVPVDGIPDATQDHTEDEPVDDQVDVISTKELIDGSPVKGVVESDENDEPFFSIEIPETGEDEDFGSIPDIPSWHSRAKTIMTIYRDVFRTLRQAGWTSTDSWMLVSSFFDQAKRDLLYGKTRKTTPGLTQRVLDAAEDEDWKLKYCDDLKRQYLARLYEEVEPSYLAHKLSMLYARRLDEGWDVHLLNAILRRCALKERDPDDAFNVFQEEISWDAENALFTWVPELQRLISPEWTNDELAPPPAGRTLWHPLFTELDDEVEKRHDTMHSNIIQAFAGELLWLHRRNVSPVDAFNIVYHVWNEHFSNAEDEYYQDHEPCANLIRMLNRPGEEQHKPEIAWVELDLEEAVYKLVPRDEKPAVREAFAELLSRGFNVQYLLQVLRGYSLNANPVTAFLAYMDQLDPEEELFDWVKGLRELLDGPEDHSGDSGSSHSSSSSSSDDDGGDVEIYRNQEECSSKSTSRSYETATASPASRRSYYTGQESPSSKTSRSPIPEKTPSTEKRPSPRRRRRRSPSPAESYIRLPSDSPAPSHTSDRFLADFRHTAAKQFGKLFHDLRRRGWGPARAWRLVSVLAYYFIRMVPEDVLEDDEILSQFLWERSKDSTYFNEIFDAWRRQIYSPGGPVHNAAAGIFPPSVRDRFIRAVDAAIGRGMDLTQILNRWEAALSRTLSRPSNAVADLIEWLDLVDSPNDELFEWIPDFEEVWYSAEQEIDDETGESTLPEVSDHVDPPITPIDQLLSEIARAVADERRQDSSEEEDESHTDSQSNSSETDSDISDLISGSEDDDDHDDDVGGDAPDPAAIPDDAGDVEDSLPEENHGYPAYTGEPALNDNFRYDGNPLLYDERSYPTLAERFDYDAFSLSDFEAENVHNDDWNEGQDVLGVYQGNRDRDMGETQDFDRQHQDERELLALGPPGRPINLQSSRNNDFTWNDDLLDEAFRKTSNYETQPLPSDRTRHGQVIDTPMPDADAPESAEDEIVRSPRTPPLTPRASDIPIPDTPFAAQFNHSRCASSSRSAWKDPKIKKVEPLRYTNRLEQPRRLPNTPTKSHQPPSPRRKGRKENKCHACGRAFRTTKTKAKRVRGKGGGVEKVVAVEETQRRRRRSSRERKRPARFDID</sequence>
<protein>
    <submittedName>
        <fullName evidence="2">Uncharacterized protein</fullName>
    </submittedName>
</protein>
<dbReference type="OrthoDB" id="3646651at2759"/>
<feature type="compositionally biased region" description="Basic residues" evidence="1">
    <location>
        <begin position="1097"/>
        <end position="1108"/>
    </location>
</feature>
<feature type="compositionally biased region" description="Acidic residues" evidence="1">
    <location>
        <begin position="807"/>
        <end position="818"/>
    </location>
</feature>
<evidence type="ECO:0000313" key="2">
    <source>
        <dbReference type="EMBL" id="KXT17852.1"/>
    </source>
</evidence>
<comment type="caution">
    <text evidence="2">The sequence shown here is derived from an EMBL/GenBank/DDBJ whole genome shotgun (WGS) entry which is preliminary data.</text>
</comment>
<evidence type="ECO:0000256" key="1">
    <source>
        <dbReference type="SAM" id="MobiDB-lite"/>
    </source>
</evidence>
<feature type="region of interest" description="Disordered" evidence="1">
    <location>
        <begin position="9"/>
        <end position="45"/>
    </location>
</feature>
<dbReference type="Proteomes" id="UP000073492">
    <property type="component" value="Unassembled WGS sequence"/>
</dbReference>
<feature type="compositionally biased region" description="Polar residues" evidence="1">
    <location>
        <begin position="1030"/>
        <end position="1041"/>
    </location>
</feature>
<reference evidence="2 3" key="1">
    <citation type="submission" date="2015-07" db="EMBL/GenBank/DDBJ databases">
        <title>Comparative genomics of the Sigatoka disease complex on banana suggests a link between parallel evolutionary changes in Pseudocercospora fijiensis and Pseudocercospora eumusae and increased virulence on the banana host.</title>
        <authorList>
            <person name="Chang T.-C."/>
            <person name="Salvucci A."/>
            <person name="Crous P.W."/>
            <person name="Stergiopoulos I."/>
        </authorList>
    </citation>
    <scope>NUCLEOTIDE SEQUENCE [LARGE SCALE GENOMIC DNA]</scope>
    <source>
        <strain evidence="2 3">CBS 116634</strain>
    </source>
</reference>
<feature type="region of interest" description="Disordered" evidence="1">
    <location>
        <begin position="968"/>
        <end position="1142"/>
    </location>
</feature>
<dbReference type="STRING" id="113226.A0A139ITB5"/>
<feature type="region of interest" description="Disordered" evidence="1">
    <location>
        <begin position="771"/>
        <end position="855"/>
    </location>
</feature>
<feature type="compositionally biased region" description="Basic residues" evidence="1">
    <location>
        <begin position="1124"/>
        <end position="1136"/>
    </location>
</feature>